<accession>H3RDN1</accession>
<keyword evidence="7" id="KW-1185">Reference proteome</keyword>
<evidence type="ECO:0000313" key="4">
    <source>
        <dbReference type="EMBL" id="ARF50054.1"/>
    </source>
</evidence>
<dbReference type="KEGG" id="pstw:DSJ_12330"/>
<proteinExistence type="predicted"/>
<organism evidence="5 6">
    <name type="scientific">Pantoea stewartii subsp. stewartii DC283</name>
    <dbReference type="NCBI Taxonomy" id="660596"/>
    <lineage>
        <taxon>Bacteria</taxon>
        <taxon>Pseudomonadati</taxon>
        <taxon>Pseudomonadota</taxon>
        <taxon>Gammaproteobacteria</taxon>
        <taxon>Enterobacterales</taxon>
        <taxon>Erwiniaceae</taxon>
        <taxon>Pantoea</taxon>
    </lineage>
</organism>
<dbReference type="OrthoDB" id="46712at2"/>
<dbReference type="InterPro" id="IPR047951">
    <property type="entry name" value="Transpos_ISL3"/>
</dbReference>
<dbReference type="RefSeq" id="WP_006119499.1">
    <property type="nucleotide sequence ID" value="NZ_AHIE01000017.1"/>
</dbReference>
<evidence type="ECO:0000259" key="3">
    <source>
        <dbReference type="Pfam" id="PF14690"/>
    </source>
</evidence>
<dbReference type="Proteomes" id="UP000005050">
    <property type="component" value="Unassembled WGS sequence"/>
</dbReference>
<reference evidence="4 7" key="3">
    <citation type="submission" date="2016-10" db="EMBL/GenBank/DDBJ databases">
        <title>Complete Genome Assembly of Pantoea stewartii subsp. stewartii DC283, a Corn Pathogen.</title>
        <authorList>
            <person name="Duong D.A."/>
            <person name="Stevens A.M."/>
            <person name="Jensen R.V."/>
        </authorList>
    </citation>
    <scope>NUCLEOTIDE SEQUENCE [LARGE SCALE GENOMIC DNA]</scope>
    <source>
        <strain evidence="4 7">DC283</strain>
    </source>
</reference>
<reference evidence="5 6" key="1">
    <citation type="journal article" date="2012" name="Mol. Microbiol.">
        <title>The genetic and structural basis of two distinct terminal side branch residues in stewartan and amylovoran exopolysaccharides and their potential role in host adaptation.</title>
        <authorList>
            <person name="Wang X."/>
            <person name="Yang F."/>
            <person name="von Bodman S.B."/>
        </authorList>
    </citation>
    <scope>NUCLEOTIDE SEQUENCE [LARGE SCALE GENOMIC DNA]</scope>
    <source>
        <strain evidence="5 6">DC283</strain>
    </source>
</reference>
<gene>
    <name evidence="5" type="ORF">CKS_2646</name>
    <name evidence="4" type="ORF">DSJ_12330</name>
</gene>
<dbReference type="InterPro" id="IPR032877">
    <property type="entry name" value="Transposase_HTH"/>
</dbReference>
<dbReference type="EMBL" id="CP017581">
    <property type="protein sequence ID" value="ARF50054.1"/>
    <property type="molecule type" value="Genomic_DNA"/>
</dbReference>
<dbReference type="InterPro" id="IPR002560">
    <property type="entry name" value="Transposase_DDE"/>
</dbReference>
<protein>
    <submittedName>
        <fullName evidence="4 5">Transposase</fullName>
    </submittedName>
</protein>
<dbReference type="AlphaFoldDB" id="H3RDN1"/>
<dbReference type="InterPro" id="IPR029261">
    <property type="entry name" value="Transposase_Znf"/>
</dbReference>
<dbReference type="Proteomes" id="UP000192380">
    <property type="component" value="Chromosome"/>
</dbReference>
<evidence type="ECO:0000313" key="7">
    <source>
        <dbReference type="Proteomes" id="UP000192380"/>
    </source>
</evidence>
<evidence type="ECO:0000259" key="1">
    <source>
        <dbReference type="Pfam" id="PF01610"/>
    </source>
</evidence>
<sequence length="406" mass="46615">MDEKSLYAHILNLSAPWQVESLSLDENAGSVTVVVGIAKNTLLICPTCGQQCPVHDHRHRKWRHLDTCQFMTVVEANVPRVMCPDHGCQTLPVPWAGAGSRYTLLFESFVLSWLKISTVDAVRKQLKLSWNAVDGIMTRAVKRGLARIKKPLSARHMNVDEVAFKKGHRYITVISDREGRALALTDDRGTESLASYLRTLTDGQLEAIKTFSMDMNAGYIRAARIHLPGAVGKIAFDRFHVAKQLGEIVDKTRQTEHPRLPVDSRRQAKGTRFLWQYSEKWMTEPRQEKLTWLREQMQLTSQCWTLKELAKDIWNRPWSTERRTDWQQWIALAKSCDVPVMKNMAGTISKRLYGILNAMRHNVSNGNAEALNSKIRLLRIKARGYRNRERFKLGVMFHYGKLNMSF</sequence>
<dbReference type="Pfam" id="PF01610">
    <property type="entry name" value="DDE_Tnp_ISL3"/>
    <property type="match status" value="1"/>
</dbReference>
<dbReference type="PATRIC" id="fig|660596.6.peg.2154"/>
<dbReference type="Pfam" id="PF13542">
    <property type="entry name" value="HTH_Tnp_ISL3"/>
    <property type="match status" value="1"/>
</dbReference>
<dbReference type="PANTHER" id="PTHR33498">
    <property type="entry name" value="TRANSPOSASE FOR INSERTION SEQUENCE ELEMENT IS1557"/>
    <property type="match status" value="1"/>
</dbReference>
<dbReference type="STRING" id="660596.DSJ_12330"/>
<dbReference type="Pfam" id="PF14690">
    <property type="entry name" value="Zn_ribbon_ISL3"/>
    <property type="match status" value="1"/>
</dbReference>
<name>H3RDN1_PANSE</name>
<feature type="domain" description="Transposase IS204/IS1001/IS1096/IS1165 DDE" evidence="1">
    <location>
        <begin position="159"/>
        <end position="393"/>
    </location>
</feature>
<reference evidence="5" key="2">
    <citation type="submission" date="2012-01" db="EMBL/GenBank/DDBJ databases">
        <authorList>
            <person name="Biehl B.S."/>
            <person name="Ding Y."/>
            <person name="Dugan-Rocha S.P."/>
            <person name="Gibbs R.A."/>
            <person name="Glasner J.D."/>
            <person name="Kovar C."/>
            <person name="Muzny D.M."/>
            <person name="Neeno-Eckwall E.C."/>
            <person name="Perna N.T."/>
            <person name="Qin X."/>
            <person name="von Bodman S.B."/>
            <person name="Weinstock G.M."/>
        </authorList>
    </citation>
    <scope>NUCLEOTIDE SEQUENCE</scope>
    <source>
        <strain evidence="5">DC283</strain>
    </source>
</reference>
<feature type="domain" description="Transposase IS204/IS1001/IS1096/IS1165 zinc-finger" evidence="3">
    <location>
        <begin position="44"/>
        <end position="86"/>
    </location>
</feature>
<evidence type="ECO:0000259" key="2">
    <source>
        <dbReference type="Pfam" id="PF13542"/>
    </source>
</evidence>
<feature type="domain" description="Transposase IS204/IS1001/IS1096/IS1165 helix-turn-helix" evidence="2">
    <location>
        <begin position="92"/>
        <end position="141"/>
    </location>
</feature>
<evidence type="ECO:0000313" key="6">
    <source>
        <dbReference type="Proteomes" id="UP000005050"/>
    </source>
</evidence>
<dbReference type="PANTHER" id="PTHR33498:SF1">
    <property type="entry name" value="TRANSPOSASE FOR INSERTION SEQUENCE ELEMENT IS1557"/>
    <property type="match status" value="1"/>
</dbReference>
<dbReference type="NCBIfam" id="NF033550">
    <property type="entry name" value="transpos_ISL3"/>
    <property type="match status" value="1"/>
</dbReference>
<evidence type="ECO:0000313" key="5">
    <source>
        <dbReference type="EMBL" id="EHU00470.1"/>
    </source>
</evidence>
<dbReference type="EMBL" id="AHIE01000017">
    <property type="protein sequence ID" value="EHU00470.1"/>
    <property type="molecule type" value="Genomic_DNA"/>
</dbReference>